<dbReference type="Gene3D" id="3.90.226.10">
    <property type="entry name" value="2-enoyl-CoA Hydratase, Chain A, domain 1"/>
    <property type="match status" value="1"/>
</dbReference>
<organism evidence="2 3">
    <name type="scientific">Nocardioides daedukensis</name>
    <dbReference type="NCBI Taxonomy" id="634462"/>
    <lineage>
        <taxon>Bacteria</taxon>
        <taxon>Bacillati</taxon>
        <taxon>Actinomycetota</taxon>
        <taxon>Actinomycetes</taxon>
        <taxon>Propionibacteriales</taxon>
        <taxon>Nocardioidaceae</taxon>
        <taxon>Nocardioides</taxon>
    </lineage>
</organism>
<accession>A0A7Y9S086</accession>
<reference evidence="2 3" key="1">
    <citation type="submission" date="2020-07" db="EMBL/GenBank/DDBJ databases">
        <title>Sequencing the genomes of 1000 actinobacteria strains.</title>
        <authorList>
            <person name="Klenk H.-P."/>
        </authorList>
    </citation>
    <scope>NUCLEOTIDE SEQUENCE [LARGE SCALE GENOMIC DNA]</scope>
    <source>
        <strain evidence="2 3">DSM 23819</strain>
    </source>
</reference>
<gene>
    <name evidence="2" type="ORF">BJ980_002468</name>
</gene>
<comment type="similarity">
    <text evidence="1">Belongs to the enoyl-CoA hydratase/isomerase family.</text>
</comment>
<protein>
    <recommendedName>
        <fullName evidence="4">Enoyl-CoA hydratase/isomerase family protein</fullName>
    </recommendedName>
</protein>
<dbReference type="PANTHER" id="PTHR43802:SF1">
    <property type="entry name" value="IP11341P-RELATED"/>
    <property type="match status" value="1"/>
</dbReference>
<dbReference type="InterPro" id="IPR001753">
    <property type="entry name" value="Enoyl-CoA_hydra/iso"/>
</dbReference>
<keyword evidence="3" id="KW-1185">Reference proteome</keyword>
<sequence>MPTAPSAPAEHDDVVPPLELIVVRPGESISRDHLRITALVLDSATSRSDLDDAALAEADLVIAPADSPSAQCREVVGVDDIDESIELLARSVAEHPCAVWSLARLLPITESLDVREGLLVESATFSTLLAGSEFRAWLDARGAPRAAGDTARLGLQRSQDELIVTLDRPDRRNAYDARMRDALLEALEVAQLDPSLRVTLRGAGPSFCAGGDLDEFGSAQDLAAAHHLRVTCSPGARIHSLRDRVTAYIHGHAVGSGIEIAAFAGTVRATRDARFGLPEIAMGLIPGAGGTVSLSRRIGRHRMLWWALSGRTLDATTAHRWGLVDELLD</sequence>
<dbReference type="SUPFAM" id="SSF52096">
    <property type="entry name" value="ClpP/crotonase"/>
    <property type="match status" value="1"/>
</dbReference>
<name>A0A7Y9S086_9ACTN</name>
<dbReference type="Proteomes" id="UP000540656">
    <property type="component" value="Unassembled WGS sequence"/>
</dbReference>
<evidence type="ECO:0000256" key="1">
    <source>
        <dbReference type="ARBA" id="ARBA00005254"/>
    </source>
</evidence>
<dbReference type="GO" id="GO:0003824">
    <property type="term" value="F:catalytic activity"/>
    <property type="evidence" value="ECO:0007669"/>
    <property type="project" value="UniProtKB-ARBA"/>
</dbReference>
<dbReference type="RefSeq" id="WP_179502583.1">
    <property type="nucleotide sequence ID" value="NZ_JACCAA010000001.1"/>
</dbReference>
<evidence type="ECO:0000313" key="2">
    <source>
        <dbReference type="EMBL" id="NYG59545.1"/>
    </source>
</evidence>
<dbReference type="CDD" id="cd06558">
    <property type="entry name" value="crotonase-like"/>
    <property type="match status" value="1"/>
</dbReference>
<proteinExistence type="inferred from homology"/>
<dbReference type="EMBL" id="JACCAA010000001">
    <property type="protein sequence ID" value="NYG59545.1"/>
    <property type="molecule type" value="Genomic_DNA"/>
</dbReference>
<dbReference type="PANTHER" id="PTHR43802">
    <property type="entry name" value="ENOYL-COA HYDRATASE"/>
    <property type="match status" value="1"/>
</dbReference>
<evidence type="ECO:0000313" key="3">
    <source>
        <dbReference type="Proteomes" id="UP000540656"/>
    </source>
</evidence>
<dbReference type="Pfam" id="PF00378">
    <property type="entry name" value="ECH_1"/>
    <property type="match status" value="1"/>
</dbReference>
<evidence type="ECO:0008006" key="4">
    <source>
        <dbReference type="Google" id="ProtNLM"/>
    </source>
</evidence>
<dbReference type="AlphaFoldDB" id="A0A7Y9S086"/>
<dbReference type="InterPro" id="IPR029045">
    <property type="entry name" value="ClpP/crotonase-like_dom_sf"/>
</dbReference>
<comment type="caution">
    <text evidence="2">The sequence shown here is derived from an EMBL/GenBank/DDBJ whole genome shotgun (WGS) entry which is preliminary data.</text>
</comment>